<feature type="domain" description="AraC-type transcription regulator ligand-binding" evidence="2">
    <location>
        <begin position="4"/>
        <end position="91"/>
    </location>
</feature>
<protein>
    <recommendedName>
        <fullName evidence="2">AraC-type transcription regulator ligand-binding domain-containing protein</fullName>
    </recommendedName>
</protein>
<organism evidence="3 4">
    <name type="scientific">Tessaracoccus lubricantis</name>
    <dbReference type="NCBI Taxonomy" id="545543"/>
    <lineage>
        <taxon>Bacteria</taxon>
        <taxon>Bacillati</taxon>
        <taxon>Actinomycetota</taxon>
        <taxon>Actinomycetes</taxon>
        <taxon>Propionibacteriales</taxon>
        <taxon>Propionibacteriaceae</taxon>
        <taxon>Tessaracoccus</taxon>
    </lineage>
</organism>
<evidence type="ECO:0000259" key="2">
    <source>
        <dbReference type="Pfam" id="PF12852"/>
    </source>
</evidence>
<evidence type="ECO:0000313" key="3">
    <source>
        <dbReference type="EMBL" id="GAA4902849.1"/>
    </source>
</evidence>
<dbReference type="InterPro" id="IPR032783">
    <property type="entry name" value="AraC_lig"/>
</dbReference>
<accession>A0ABP9FH93</accession>
<dbReference type="Pfam" id="PF12852">
    <property type="entry name" value="Cupin_6"/>
    <property type="match status" value="1"/>
</dbReference>
<name>A0ABP9FH93_9ACTN</name>
<proteinExistence type="predicted"/>
<keyword evidence="1" id="KW-0238">DNA-binding</keyword>
<sequence>MGPDRLAALLDRFRIETSLFHTGPMCGVTTFEPRPGRGFLHVLRRGEMEVTHPDDGGGLTKVTLRRPTLLFYPRPLRHAFHNPPVEAQTSPALRWTSQGVAPIRCWVRCLRP</sequence>
<comment type="caution">
    <text evidence="3">The sequence shown here is derived from an EMBL/GenBank/DDBJ whole genome shotgun (WGS) entry which is preliminary data.</text>
</comment>
<evidence type="ECO:0000313" key="4">
    <source>
        <dbReference type="Proteomes" id="UP001501521"/>
    </source>
</evidence>
<evidence type="ECO:0000256" key="1">
    <source>
        <dbReference type="ARBA" id="ARBA00023125"/>
    </source>
</evidence>
<keyword evidence="4" id="KW-1185">Reference proteome</keyword>
<reference evidence="4" key="1">
    <citation type="journal article" date="2019" name="Int. J. Syst. Evol. Microbiol.">
        <title>The Global Catalogue of Microorganisms (GCM) 10K type strain sequencing project: providing services to taxonomists for standard genome sequencing and annotation.</title>
        <authorList>
            <consortium name="The Broad Institute Genomics Platform"/>
            <consortium name="The Broad Institute Genome Sequencing Center for Infectious Disease"/>
            <person name="Wu L."/>
            <person name="Ma J."/>
        </authorList>
    </citation>
    <scope>NUCLEOTIDE SEQUENCE [LARGE SCALE GENOMIC DNA]</scope>
    <source>
        <strain evidence="4">JCM 19125</strain>
    </source>
</reference>
<dbReference type="EMBL" id="BAABLV010000035">
    <property type="protein sequence ID" value="GAA4902849.1"/>
    <property type="molecule type" value="Genomic_DNA"/>
</dbReference>
<gene>
    <name evidence="3" type="ORF">GCM10025789_22080</name>
</gene>
<dbReference type="Proteomes" id="UP001501521">
    <property type="component" value="Unassembled WGS sequence"/>
</dbReference>